<comment type="cofactor">
    <cofactor evidence="1">
        <name>thiamine diphosphate</name>
        <dbReference type="ChEBI" id="CHEBI:58937"/>
    </cofactor>
</comment>
<proteinExistence type="predicted"/>
<dbReference type="Gene3D" id="3.40.50.970">
    <property type="match status" value="1"/>
</dbReference>
<dbReference type="GO" id="GO:0006086">
    <property type="term" value="P:pyruvate decarboxylation to acetyl-CoA"/>
    <property type="evidence" value="ECO:0007669"/>
    <property type="project" value="TreeGrafter"/>
</dbReference>
<keyword evidence="6" id="KW-0670">Pyruvate</keyword>
<dbReference type="PANTHER" id="PTHR11516">
    <property type="entry name" value="PYRUVATE DEHYDROGENASE E1 COMPONENT, ALPHA SUBUNIT BACTERIAL AND ORGANELLAR"/>
    <property type="match status" value="1"/>
</dbReference>
<evidence type="ECO:0000256" key="1">
    <source>
        <dbReference type="ARBA" id="ARBA00001964"/>
    </source>
</evidence>
<dbReference type="GO" id="GO:0004739">
    <property type="term" value="F:pyruvate dehydrogenase (acetyl-transferring) activity"/>
    <property type="evidence" value="ECO:0007669"/>
    <property type="project" value="UniProtKB-EC"/>
</dbReference>
<dbReference type="Pfam" id="PF00676">
    <property type="entry name" value="E1_dh"/>
    <property type="match status" value="1"/>
</dbReference>
<evidence type="ECO:0000256" key="4">
    <source>
        <dbReference type="SAM" id="MobiDB-lite"/>
    </source>
</evidence>
<dbReference type="EMBL" id="JACCHL010000001">
    <property type="protein sequence ID" value="NYH55687.1"/>
    <property type="molecule type" value="Genomic_DNA"/>
</dbReference>
<gene>
    <name evidence="6" type="ORF">HNR06_005276</name>
</gene>
<dbReference type="PANTHER" id="PTHR11516:SF60">
    <property type="entry name" value="PYRUVATE DEHYDROGENASE E1 COMPONENT SUBUNIT ALPHA"/>
    <property type="match status" value="1"/>
</dbReference>
<keyword evidence="3" id="KW-0786">Thiamine pyrophosphate</keyword>
<protein>
    <submittedName>
        <fullName evidence="6">Pyruvate dehydrogenase E1 component alpha subunit</fullName>
        <ecNumber evidence="6">1.2.4.1</ecNumber>
    </submittedName>
</protein>
<keyword evidence="2 6" id="KW-0560">Oxidoreductase</keyword>
<dbReference type="SUPFAM" id="SSF52518">
    <property type="entry name" value="Thiamin diphosphate-binding fold (THDP-binding)"/>
    <property type="match status" value="1"/>
</dbReference>
<dbReference type="RefSeq" id="WP_179811671.1">
    <property type="nucleotide sequence ID" value="NZ_JACCHL010000001.1"/>
</dbReference>
<evidence type="ECO:0000259" key="5">
    <source>
        <dbReference type="Pfam" id="PF00676"/>
    </source>
</evidence>
<dbReference type="CDD" id="cd02000">
    <property type="entry name" value="TPP_E1_PDC_ADC_BCADC"/>
    <property type="match status" value="1"/>
</dbReference>
<name>A0A7Y9XH19_9ACTN</name>
<dbReference type="EC" id="1.2.4.1" evidence="6"/>
<dbReference type="Proteomes" id="UP000584931">
    <property type="component" value="Unassembled WGS sequence"/>
</dbReference>
<comment type="caution">
    <text evidence="6">The sequence shown here is derived from an EMBL/GenBank/DDBJ whole genome shotgun (WGS) entry which is preliminary data.</text>
</comment>
<dbReference type="InterPro" id="IPR001017">
    <property type="entry name" value="DH_E1"/>
</dbReference>
<sequence>MTSLPRMLRAMVRIRTVETALAKLYRDDQEMRTPTHFSAGQEATAVGMCSALRPDDRVYSGHRSHAPYLAKGGSLNAMVAELYGKRTGCAGGRGGSMHLTDPKAGFMAASILGETIAVGTGDAWASVMRGSDQVTAVFFGDGAAEEGVFHESLNFAALHRLPLVLVCENNGYSITSPLTARQPRGVTVWERARGYGVHSALVDGNDVSAVYDAAVEAVHLCRQGRGPYLLELPTRRLLEHVGPHPDRDAEHGAEAGVAERACPVVRASESLRSEDLGGRSPDRTVGRWRREAEEEVRLAVEAARSAPFPSTSTLLDGVHHN</sequence>
<evidence type="ECO:0000313" key="7">
    <source>
        <dbReference type="Proteomes" id="UP000584931"/>
    </source>
</evidence>
<dbReference type="InterPro" id="IPR029061">
    <property type="entry name" value="THDP-binding"/>
</dbReference>
<accession>A0A7Y9XH19</accession>
<feature type="domain" description="Dehydrogenase E1 component" evidence="5">
    <location>
        <begin position="10"/>
        <end position="310"/>
    </location>
</feature>
<dbReference type="InterPro" id="IPR050642">
    <property type="entry name" value="PDH_E1_Alpha_Subunit"/>
</dbReference>
<organism evidence="6 7">
    <name type="scientific">Nocardiopsis sinuspersici</name>
    <dbReference type="NCBI Taxonomy" id="501010"/>
    <lineage>
        <taxon>Bacteria</taxon>
        <taxon>Bacillati</taxon>
        <taxon>Actinomycetota</taxon>
        <taxon>Actinomycetes</taxon>
        <taxon>Streptosporangiales</taxon>
        <taxon>Nocardiopsidaceae</taxon>
        <taxon>Nocardiopsis</taxon>
    </lineage>
</organism>
<evidence type="ECO:0000313" key="6">
    <source>
        <dbReference type="EMBL" id="NYH55687.1"/>
    </source>
</evidence>
<reference evidence="6 7" key="1">
    <citation type="submission" date="2020-07" db="EMBL/GenBank/DDBJ databases">
        <title>Sequencing the genomes of 1000 actinobacteria strains.</title>
        <authorList>
            <person name="Klenk H.-P."/>
        </authorList>
    </citation>
    <scope>NUCLEOTIDE SEQUENCE [LARGE SCALE GENOMIC DNA]</scope>
    <source>
        <strain evidence="6 7">DSM 45278</strain>
    </source>
</reference>
<dbReference type="GO" id="GO:0000287">
    <property type="term" value="F:magnesium ion binding"/>
    <property type="evidence" value="ECO:0007669"/>
    <property type="project" value="UniProtKB-ARBA"/>
</dbReference>
<dbReference type="AlphaFoldDB" id="A0A7Y9XH19"/>
<feature type="region of interest" description="Disordered" evidence="4">
    <location>
        <begin position="270"/>
        <end position="289"/>
    </location>
</feature>
<evidence type="ECO:0000256" key="2">
    <source>
        <dbReference type="ARBA" id="ARBA00023002"/>
    </source>
</evidence>
<evidence type="ECO:0000256" key="3">
    <source>
        <dbReference type="ARBA" id="ARBA00023052"/>
    </source>
</evidence>